<dbReference type="PANTHER" id="PTHR33491">
    <property type="entry name" value="OSJNBA0016N04.9 PROTEIN"/>
    <property type="match status" value="1"/>
</dbReference>
<dbReference type="EMBL" id="CP136891">
    <property type="protein sequence ID" value="WOK98870.1"/>
    <property type="molecule type" value="Genomic_DNA"/>
</dbReference>
<feature type="domain" description="EGF-like" evidence="6">
    <location>
        <begin position="418"/>
        <end position="474"/>
    </location>
</feature>
<keyword evidence="7" id="KW-0675">Receptor</keyword>
<dbReference type="Gene3D" id="2.10.25.10">
    <property type="entry name" value="Laminin"/>
    <property type="match status" value="2"/>
</dbReference>
<accession>A0AAQ3K491</accession>
<feature type="signal peptide" evidence="4">
    <location>
        <begin position="1"/>
        <end position="22"/>
    </location>
</feature>
<protein>
    <submittedName>
        <fullName evidence="7">Wall-associated receptor kinase 3-like</fullName>
    </submittedName>
</protein>
<dbReference type="PROSITE" id="PS01187">
    <property type="entry name" value="EGF_CA"/>
    <property type="match status" value="1"/>
</dbReference>
<dbReference type="SMART" id="SM00179">
    <property type="entry name" value="EGF_CA"/>
    <property type="match status" value="1"/>
</dbReference>
<dbReference type="Pfam" id="PF13947">
    <property type="entry name" value="GUB_WAK_bind"/>
    <property type="match status" value="2"/>
</dbReference>
<dbReference type="SMART" id="SM00181">
    <property type="entry name" value="EGF"/>
    <property type="match status" value="3"/>
</dbReference>
<evidence type="ECO:0000256" key="2">
    <source>
        <dbReference type="ARBA" id="ARBA00022729"/>
    </source>
</evidence>
<evidence type="ECO:0000313" key="7">
    <source>
        <dbReference type="EMBL" id="WOK98870.1"/>
    </source>
</evidence>
<dbReference type="Proteomes" id="UP001327560">
    <property type="component" value="Chromosome 2"/>
</dbReference>
<proteinExistence type="predicted"/>
<keyword evidence="2 4" id="KW-0732">Signal</keyword>
<dbReference type="GO" id="GO:0030247">
    <property type="term" value="F:polysaccharide binding"/>
    <property type="evidence" value="ECO:0007669"/>
    <property type="project" value="InterPro"/>
</dbReference>
<feature type="domain" description="EGF-like calcium-binding" evidence="5">
    <location>
        <begin position="475"/>
        <end position="516"/>
    </location>
</feature>
<feature type="domain" description="EGF-like" evidence="6">
    <location>
        <begin position="478"/>
        <end position="516"/>
    </location>
</feature>
<feature type="domain" description="EGF-like" evidence="6">
    <location>
        <begin position="270"/>
        <end position="329"/>
    </location>
</feature>
<evidence type="ECO:0000313" key="8">
    <source>
        <dbReference type="Proteomes" id="UP001327560"/>
    </source>
</evidence>
<dbReference type="InterPro" id="IPR018097">
    <property type="entry name" value="EGF_Ca-bd_CS"/>
</dbReference>
<keyword evidence="8" id="KW-1185">Reference proteome</keyword>
<evidence type="ECO:0000256" key="1">
    <source>
        <dbReference type="ARBA" id="ARBA00004167"/>
    </source>
</evidence>
<dbReference type="InterPro" id="IPR025287">
    <property type="entry name" value="WAK_GUB"/>
</dbReference>
<gene>
    <name evidence="7" type="ORF">Cni_G07582</name>
</gene>
<dbReference type="InterPro" id="IPR001881">
    <property type="entry name" value="EGF-like_Ca-bd_dom"/>
</dbReference>
<dbReference type="GO" id="GO:0016301">
    <property type="term" value="F:kinase activity"/>
    <property type="evidence" value="ECO:0007669"/>
    <property type="project" value="UniProtKB-KW"/>
</dbReference>
<evidence type="ECO:0000256" key="3">
    <source>
        <dbReference type="ARBA" id="ARBA00023157"/>
    </source>
</evidence>
<dbReference type="SUPFAM" id="SSF57196">
    <property type="entry name" value="EGF/Laminin"/>
    <property type="match status" value="1"/>
</dbReference>
<evidence type="ECO:0000259" key="5">
    <source>
        <dbReference type="SMART" id="SM00179"/>
    </source>
</evidence>
<keyword evidence="3" id="KW-1015">Disulfide bond</keyword>
<organism evidence="7 8">
    <name type="scientific">Canna indica</name>
    <name type="common">Indian-shot</name>
    <dbReference type="NCBI Taxonomy" id="4628"/>
    <lineage>
        <taxon>Eukaryota</taxon>
        <taxon>Viridiplantae</taxon>
        <taxon>Streptophyta</taxon>
        <taxon>Embryophyta</taxon>
        <taxon>Tracheophyta</taxon>
        <taxon>Spermatophyta</taxon>
        <taxon>Magnoliopsida</taxon>
        <taxon>Liliopsida</taxon>
        <taxon>Zingiberales</taxon>
        <taxon>Cannaceae</taxon>
        <taxon>Canna</taxon>
    </lineage>
</organism>
<keyword evidence="7" id="KW-0418">Kinase</keyword>
<dbReference type="InterPro" id="IPR000742">
    <property type="entry name" value="EGF"/>
</dbReference>
<dbReference type="AlphaFoldDB" id="A0AAQ3K491"/>
<feature type="chain" id="PRO_5042891516" evidence="4">
    <location>
        <begin position="23"/>
        <end position="539"/>
    </location>
</feature>
<dbReference type="CDD" id="cd00054">
    <property type="entry name" value="EGF_CA"/>
    <property type="match status" value="1"/>
</dbReference>
<dbReference type="GO" id="GO:0005509">
    <property type="term" value="F:calcium ion binding"/>
    <property type="evidence" value="ECO:0007669"/>
    <property type="project" value="InterPro"/>
</dbReference>
<comment type="subcellular location">
    <subcellularLocation>
        <location evidence="1">Membrane</location>
        <topology evidence="1">Single-pass membrane protein</topology>
    </subcellularLocation>
</comment>
<name>A0AAQ3K491_9LILI</name>
<reference evidence="7 8" key="1">
    <citation type="submission" date="2023-10" db="EMBL/GenBank/DDBJ databases">
        <title>Chromosome-scale genome assembly provides insights into flower coloration mechanisms of Canna indica.</title>
        <authorList>
            <person name="Li C."/>
        </authorList>
    </citation>
    <scope>NUCLEOTIDE SEQUENCE [LARGE SCALE GENOMIC DNA]</scope>
    <source>
        <tissue evidence="7">Flower</tissue>
    </source>
</reference>
<dbReference type="GO" id="GO:0016020">
    <property type="term" value="C:membrane"/>
    <property type="evidence" value="ECO:0007669"/>
    <property type="project" value="UniProtKB-SubCell"/>
</dbReference>
<keyword evidence="7" id="KW-0808">Transferase</keyword>
<sequence length="539" mass="60289">MGLLEMLLRSMLIWRLVGLACAQETTWATNIVSIPPSNCSRSCGNISIEYPFGIGNGCFRSAGFNLSCTNNHTTNTTHARLFLSDSNIEVKKIDMERGVVLIEPPIVTMDVDQEHQSTSYIDIKDWPFNFNLETYSPEQGFDSFITSSNIFYVTGCSATATLVDALTNITVDVCSTMCSANNVSSENGWSSGGGYCSLYTDNWKNNNLTSLGIQLTRLDRPDLHLIHTSSIKVVMYDTHNVSNKEYQAILRGDKTRLAASLAWYMKDYRTCKEAKKNNKTYACMSQNSDCYDALPYEWRYLNDTIGYICGCLGGYHDTTYKPIPTKDCGAKCGTVDIPYPFGLNENCYRDESFALLCNETTNPPTLLFLDEYIVTNISLEQGQLELKDVYGDYYRSQYTPFIFGQEHFTVNWVIADQHCEEASKNKTTFACVSPHSRCINVTINSTAGFSYLGYRCQCNEGYDGNPYLIYKGCQDINECSLPKKYTCNGICTNMDGNFSCICPLGSFGDPKLGACIPDKHKTLLLEFVATLFRSTGGKK</sequence>
<evidence type="ECO:0000259" key="6">
    <source>
        <dbReference type="SMART" id="SM00181"/>
    </source>
</evidence>
<evidence type="ECO:0000256" key="4">
    <source>
        <dbReference type="SAM" id="SignalP"/>
    </source>
</evidence>